<feature type="region of interest" description="Disordered" evidence="6">
    <location>
        <begin position="164"/>
        <end position="199"/>
    </location>
</feature>
<dbReference type="EMBL" id="SWLE01000001">
    <property type="protein sequence ID" value="TNN04087.1"/>
    <property type="molecule type" value="Genomic_DNA"/>
</dbReference>
<evidence type="ECO:0000256" key="7">
    <source>
        <dbReference type="SAM" id="Phobius"/>
    </source>
</evidence>
<dbReference type="Proteomes" id="UP000516260">
    <property type="component" value="Chromosome 1"/>
</dbReference>
<evidence type="ECO:0000313" key="9">
    <source>
        <dbReference type="EMBL" id="TNN04087.1"/>
    </source>
</evidence>
<feature type="active site" description="For sulfotransferase activity" evidence="3">
    <location>
        <position position="117"/>
    </location>
</feature>
<feature type="transmembrane region" description="Helical" evidence="7">
    <location>
        <begin position="21"/>
        <end position="41"/>
    </location>
</feature>
<keyword evidence="1 5" id="KW-0808">Transferase</keyword>
<comment type="similarity">
    <text evidence="5">Belongs to the sulfotransferase 1 family.</text>
</comment>
<organism evidence="9 10">
    <name type="scientific">Takifugu bimaculatus</name>
    <dbReference type="NCBI Taxonomy" id="433685"/>
    <lineage>
        <taxon>Eukaryota</taxon>
        <taxon>Metazoa</taxon>
        <taxon>Chordata</taxon>
        <taxon>Craniata</taxon>
        <taxon>Vertebrata</taxon>
        <taxon>Euteleostomi</taxon>
        <taxon>Actinopterygii</taxon>
        <taxon>Neopterygii</taxon>
        <taxon>Teleostei</taxon>
        <taxon>Neoteleostei</taxon>
        <taxon>Acanthomorphata</taxon>
        <taxon>Eupercaria</taxon>
        <taxon>Tetraodontiformes</taxon>
        <taxon>Tetradontoidea</taxon>
        <taxon>Tetraodontidae</taxon>
        <taxon>Takifugu</taxon>
    </lineage>
</organism>
<evidence type="ECO:0000256" key="4">
    <source>
        <dbReference type="PIRSR" id="PIRSR637359-2"/>
    </source>
</evidence>
<evidence type="ECO:0000256" key="3">
    <source>
        <dbReference type="PIRSR" id="PIRSR637359-1"/>
    </source>
</evidence>
<evidence type="ECO:0000256" key="5">
    <source>
        <dbReference type="RuleBase" id="RU361155"/>
    </source>
</evidence>
<name>A0A4Z2CIM1_9TELE</name>
<feature type="compositionally biased region" description="Basic and acidic residues" evidence="6">
    <location>
        <begin position="164"/>
        <end position="174"/>
    </location>
</feature>
<keyword evidence="7" id="KW-1133">Transmembrane helix</keyword>
<sequence length="227" mass="25444">MGCSKWRAAFNFGHLKAQSKLSVFFTMIILFTYLFYCLSGYCDSAPRPVYVQQTSFQSKFLLSDGPAASSQQPDARNASRVSFVREQLPDLSPSNMSIANNFGSKKFPQAIIIGVKKGGTRALLEFLRIHPDVRAVGTEPHFFDRFYDKGLEWYRNLMPRTLEGSDHHGEDPQLLHHQRSSSPCLLHEPSHQADRGGAGPCDTGRFRLYTDSNQVSWAPILSEPGVS</sequence>
<dbReference type="GO" id="GO:0008467">
    <property type="term" value="F:[heparan sulfate]-glucosamine 3-sulfotransferase activity"/>
    <property type="evidence" value="ECO:0007669"/>
    <property type="project" value="TreeGrafter"/>
</dbReference>
<keyword evidence="10" id="KW-1185">Reference proteome</keyword>
<dbReference type="Pfam" id="PF00685">
    <property type="entry name" value="Sulfotransfer_1"/>
    <property type="match status" value="1"/>
</dbReference>
<dbReference type="EC" id="2.8.2.-" evidence="5"/>
<evidence type="ECO:0000256" key="2">
    <source>
        <dbReference type="ARBA" id="ARBA00023180"/>
    </source>
</evidence>
<evidence type="ECO:0000256" key="6">
    <source>
        <dbReference type="SAM" id="MobiDB-lite"/>
    </source>
</evidence>
<dbReference type="PANTHER" id="PTHR10605">
    <property type="entry name" value="HEPARAN SULFATE SULFOTRANSFERASE"/>
    <property type="match status" value="1"/>
</dbReference>
<dbReference type="InterPro" id="IPR037359">
    <property type="entry name" value="NST/OST"/>
</dbReference>
<gene>
    <name evidence="9" type="ORF">fugu_001116</name>
</gene>
<evidence type="ECO:0000259" key="8">
    <source>
        <dbReference type="Pfam" id="PF00685"/>
    </source>
</evidence>
<dbReference type="AlphaFoldDB" id="A0A4Z2CIM1"/>
<evidence type="ECO:0000256" key="1">
    <source>
        <dbReference type="ARBA" id="ARBA00022679"/>
    </source>
</evidence>
<dbReference type="SUPFAM" id="SSF52540">
    <property type="entry name" value="P-loop containing nucleoside triphosphate hydrolases"/>
    <property type="match status" value="1"/>
</dbReference>
<proteinExistence type="inferred from homology"/>
<dbReference type="Gene3D" id="3.40.50.300">
    <property type="entry name" value="P-loop containing nucleotide triphosphate hydrolases"/>
    <property type="match status" value="1"/>
</dbReference>
<accession>A0A4Z2CIM1</accession>
<keyword evidence="7" id="KW-0472">Membrane</keyword>
<feature type="domain" description="Sulfotransferase" evidence="8">
    <location>
        <begin position="108"/>
        <end position="187"/>
    </location>
</feature>
<feature type="binding site" evidence="4">
    <location>
        <begin position="117"/>
        <end position="121"/>
    </location>
    <ligand>
        <name>3'-phosphoadenylyl sulfate</name>
        <dbReference type="ChEBI" id="CHEBI:58339"/>
    </ligand>
</feature>
<keyword evidence="7" id="KW-0812">Transmembrane</keyword>
<keyword evidence="2" id="KW-0325">Glycoprotein</keyword>
<comment type="caution">
    <text evidence="9">The sequence shown here is derived from an EMBL/GenBank/DDBJ whole genome shotgun (WGS) entry which is preliminary data.</text>
</comment>
<dbReference type="InterPro" id="IPR027417">
    <property type="entry name" value="P-loop_NTPase"/>
</dbReference>
<protein>
    <recommendedName>
        <fullName evidence="5">Sulfotransferase</fullName>
        <ecNumber evidence="5">2.8.2.-</ecNumber>
    </recommendedName>
</protein>
<evidence type="ECO:0000313" key="10">
    <source>
        <dbReference type="Proteomes" id="UP000516260"/>
    </source>
</evidence>
<reference evidence="9 10" key="1">
    <citation type="submission" date="2019-04" db="EMBL/GenBank/DDBJ databases">
        <title>The sequence and de novo assembly of Takifugu bimaculatus genome using PacBio and Hi-C technologies.</title>
        <authorList>
            <person name="Xu P."/>
            <person name="Liu B."/>
            <person name="Zhou Z."/>
        </authorList>
    </citation>
    <scope>NUCLEOTIDE SEQUENCE [LARGE SCALE GENOMIC DNA]</scope>
    <source>
        <strain evidence="9">TB-2018</strain>
        <tissue evidence="9">Muscle</tissue>
    </source>
</reference>
<dbReference type="InterPro" id="IPR000863">
    <property type="entry name" value="Sulfotransferase_dom"/>
</dbReference>
<dbReference type="PANTHER" id="PTHR10605:SF62">
    <property type="entry name" value="HEPARAN SULFATE GLUCOSAMINE 3-O-SULFOTRANSFERASE 6"/>
    <property type="match status" value="1"/>
</dbReference>